<feature type="transmembrane region" description="Helical" evidence="6">
    <location>
        <begin position="248"/>
        <end position="265"/>
    </location>
</feature>
<evidence type="ECO:0000256" key="2">
    <source>
        <dbReference type="ARBA" id="ARBA00007362"/>
    </source>
</evidence>
<dbReference type="Pfam" id="PF00892">
    <property type="entry name" value="EamA"/>
    <property type="match status" value="2"/>
</dbReference>
<dbReference type="RefSeq" id="WP_194041717.1">
    <property type="nucleotide sequence ID" value="NZ_JADEXF010000099.1"/>
</dbReference>
<feature type="transmembrane region" description="Helical" evidence="6">
    <location>
        <begin position="97"/>
        <end position="115"/>
    </location>
</feature>
<dbReference type="EMBL" id="JADEXF010000099">
    <property type="protein sequence ID" value="MBE9104259.1"/>
    <property type="molecule type" value="Genomic_DNA"/>
</dbReference>
<sequence length="295" mass="31182">MIRNINPETLGLGCGFLGVLGFSLTLPATRAAVADFDPTFVGLGRAVVAGVLAMIVLWVTRQPLPLSKHWGSLLIITVGVVLGFPLLSAWAMQKLPATDGAVIIGLVPLVTAIAATLKGRERPSRKFWFASIFGSTTVVLFAFTSSGGQIQGGDLLLLGAVGAAAIGYAEGGYLAQILGGWQVICWALVIAFPILLIPVTYTVFQHGLVASPTAWLGFSYVSIFSQFLAFFAWYHGMSIGGVARVSQIQLLQPFLTIIFSGLLLGEQITPLMLLVSGIVIASIAVGKQALIERKI</sequence>
<dbReference type="SUPFAM" id="SSF103481">
    <property type="entry name" value="Multidrug resistance efflux transporter EmrE"/>
    <property type="match status" value="2"/>
</dbReference>
<evidence type="ECO:0000256" key="3">
    <source>
        <dbReference type="ARBA" id="ARBA00022692"/>
    </source>
</evidence>
<evidence type="ECO:0000259" key="7">
    <source>
        <dbReference type="Pfam" id="PF00892"/>
    </source>
</evidence>
<keyword evidence="3 6" id="KW-0812">Transmembrane</keyword>
<evidence type="ECO:0000256" key="6">
    <source>
        <dbReference type="SAM" id="Phobius"/>
    </source>
</evidence>
<feature type="transmembrane region" description="Helical" evidence="6">
    <location>
        <begin position="271"/>
        <end position="290"/>
    </location>
</feature>
<dbReference type="InterPro" id="IPR050638">
    <property type="entry name" value="AA-Vitamin_Transporters"/>
</dbReference>
<organism evidence="8 9">
    <name type="scientific">Nostoc cf. edaphicum LEGE 07299</name>
    <dbReference type="NCBI Taxonomy" id="2777974"/>
    <lineage>
        <taxon>Bacteria</taxon>
        <taxon>Bacillati</taxon>
        <taxon>Cyanobacteriota</taxon>
        <taxon>Cyanophyceae</taxon>
        <taxon>Nostocales</taxon>
        <taxon>Nostocaceae</taxon>
        <taxon>Nostoc</taxon>
    </lineage>
</organism>
<feature type="transmembrane region" description="Helical" evidence="6">
    <location>
        <begin position="213"/>
        <end position="236"/>
    </location>
</feature>
<keyword evidence="9" id="KW-1185">Reference proteome</keyword>
<dbReference type="PANTHER" id="PTHR32322:SF2">
    <property type="entry name" value="EAMA DOMAIN-CONTAINING PROTEIN"/>
    <property type="match status" value="1"/>
</dbReference>
<evidence type="ECO:0000313" key="9">
    <source>
        <dbReference type="Proteomes" id="UP000647836"/>
    </source>
</evidence>
<feature type="transmembrane region" description="Helical" evidence="6">
    <location>
        <begin position="181"/>
        <end position="201"/>
    </location>
</feature>
<feature type="transmembrane region" description="Helical" evidence="6">
    <location>
        <begin position="41"/>
        <end position="60"/>
    </location>
</feature>
<feature type="domain" description="EamA" evidence="7">
    <location>
        <begin position="153"/>
        <end position="284"/>
    </location>
</feature>
<accession>A0ABR9TV35</accession>
<reference evidence="8 9" key="1">
    <citation type="submission" date="2020-10" db="EMBL/GenBank/DDBJ databases">
        <authorList>
            <person name="Castelo-Branco R."/>
            <person name="Eusebio N."/>
            <person name="Adriana R."/>
            <person name="Vieira A."/>
            <person name="Brugerolle De Fraissinette N."/>
            <person name="Rezende De Castro R."/>
            <person name="Schneider M.P."/>
            <person name="Vasconcelos V."/>
            <person name="Leao P.N."/>
        </authorList>
    </citation>
    <scope>NUCLEOTIDE SEQUENCE [LARGE SCALE GENOMIC DNA]</scope>
    <source>
        <strain evidence="8 9">LEGE 07299</strain>
    </source>
</reference>
<feature type="transmembrane region" description="Helical" evidence="6">
    <location>
        <begin position="150"/>
        <end position="169"/>
    </location>
</feature>
<evidence type="ECO:0000256" key="1">
    <source>
        <dbReference type="ARBA" id="ARBA00004141"/>
    </source>
</evidence>
<evidence type="ECO:0000256" key="5">
    <source>
        <dbReference type="ARBA" id="ARBA00023136"/>
    </source>
</evidence>
<keyword evidence="4 6" id="KW-1133">Transmembrane helix</keyword>
<feature type="domain" description="EamA" evidence="7">
    <location>
        <begin position="10"/>
        <end position="141"/>
    </location>
</feature>
<comment type="caution">
    <text evidence="8">The sequence shown here is derived from an EMBL/GenBank/DDBJ whole genome shotgun (WGS) entry which is preliminary data.</text>
</comment>
<feature type="transmembrane region" description="Helical" evidence="6">
    <location>
        <begin position="72"/>
        <end position="91"/>
    </location>
</feature>
<proteinExistence type="inferred from homology"/>
<evidence type="ECO:0000256" key="4">
    <source>
        <dbReference type="ARBA" id="ARBA00022989"/>
    </source>
</evidence>
<feature type="transmembrane region" description="Helical" evidence="6">
    <location>
        <begin position="127"/>
        <end position="144"/>
    </location>
</feature>
<dbReference type="InterPro" id="IPR037185">
    <property type="entry name" value="EmrE-like"/>
</dbReference>
<evidence type="ECO:0000313" key="8">
    <source>
        <dbReference type="EMBL" id="MBE9104259.1"/>
    </source>
</evidence>
<dbReference type="Proteomes" id="UP000647836">
    <property type="component" value="Unassembled WGS sequence"/>
</dbReference>
<dbReference type="PANTHER" id="PTHR32322">
    <property type="entry name" value="INNER MEMBRANE TRANSPORTER"/>
    <property type="match status" value="1"/>
</dbReference>
<protein>
    <submittedName>
        <fullName evidence="8">DMT family transporter</fullName>
    </submittedName>
</protein>
<name>A0ABR9TV35_9NOSO</name>
<keyword evidence="5 6" id="KW-0472">Membrane</keyword>
<comment type="similarity">
    <text evidence="2">Belongs to the EamA transporter family.</text>
</comment>
<dbReference type="InterPro" id="IPR000620">
    <property type="entry name" value="EamA_dom"/>
</dbReference>
<gene>
    <name evidence="8" type="ORF">IQ229_04675</name>
</gene>
<comment type="subcellular location">
    <subcellularLocation>
        <location evidence="1">Membrane</location>
        <topology evidence="1">Multi-pass membrane protein</topology>
    </subcellularLocation>
</comment>